<evidence type="ECO:0000256" key="15">
    <source>
        <dbReference type="SAM" id="MobiDB-lite"/>
    </source>
</evidence>
<evidence type="ECO:0000256" key="6">
    <source>
        <dbReference type="ARBA" id="ARBA00022723"/>
    </source>
</evidence>
<dbReference type="HAMAP" id="MF_00974">
    <property type="entry name" value="DNA_primase_DnaG"/>
    <property type="match status" value="1"/>
</dbReference>
<keyword evidence="2 12" id="KW-0639">Primosome</keyword>
<dbReference type="InterPro" id="IPR037068">
    <property type="entry name" value="DNA_primase_core_N_sf"/>
</dbReference>
<dbReference type="InterPro" id="IPR036977">
    <property type="entry name" value="DNA_primase_Znf_CHC2"/>
</dbReference>
<name>A0A1H4AE21_9BACT</name>
<evidence type="ECO:0000256" key="1">
    <source>
        <dbReference type="ARBA" id="ARBA00022478"/>
    </source>
</evidence>
<evidence type="ECO:0000256" key="13">
    <source>
        <dbReference type="PIRNR" id="PIRNR002811"/>
    </source>
</evidence>
<dbReference type="Pfam" id="PF01807">
    <property type="entry name" value="Zn_ribbon_DnaG"/>
    <property type="match status" value="1"/>
</dbReference>
<dbReference type="InterPro" id="IPR002694">
    <property type="entry name" value="Znf_CHC2"/>
</dbReference>
<organism evidence="17 18">
    <name type="scientific">Arachidicoccus rhizosphaerae</name>
    <dbReference type="NCBI Taxonomy" id="551991"/>
    <lineage>
        <taxon>Bacteria</taxon>
        <taxon>Pseudomonadati</taxon>
        <taxon>Bacteroidota</taxon>
        <taxon>Chitinophagia</taxon>
        <taxon>Chitinophagales</taxon>
        <taxon>Chitinophagaceae</taxon>
        <taxon>Arachidicoccus</taxon>
    </lineage>
</organism>
<comment type="function">
    <text evidence="12 13">RNA polymerase that catalyzes the synthesis of short RNA molecules used as primers for DNA polymerase during DNA replication.</text>
</comment>
<dbReference type="SUPFAM" id="SSF56731">
    <property type="entry name" value="DNA primase core"/>
    <property type="match status" value="1"/>
</dbReference>
<dbReference type="SMART" id="SM00493">
    <property type="entry name" value="TOPRIM"/>
    <property type="match status" value="1"/>
</dbReference>
<dbReference type="InterPro" id="IPR030846">
    <property type="entry name" value="DnaG_bac"/>
</dbReference>
<dbReference type="AlphaFoldDB" id="A0A1H4AE21"/>
<feature type="compositionally biased region" description="Basic and acidic residues" evidence="15">
    <location>
        <begin position="441"/>
        <end position="453"/>
    </location>
</feature>
<dbReference type="CDD" id="cd03364">
    <property type="entry name" value="TOPRIM_DnaG_primases"/>
    <property type="match status" value="1"/>
</dbReference>
<dbReference type="GO" id="GO:0003899">
    <property type="term" value="F:DNA-directed RNA polymerase activity"/>
    <property type="evidence" value="ECO:0007669"/>
    <property type="project" value="UniProtKB-UniRule"/>
</dbReference>
<keyword evidence="5 12" id="KW-0235">DNA replication</keyword>
<dbReference type="Gene3D" id="3.90.580.10">
    <property type="entry name" value="Zinc finger, CHC2-type domain"/>
    <property type="match status" value="1"/>
</dbReference>
<dbReference type="PANTHER" id="PTHR30313:SF2">
    <property type="entry name" value="DNA PRIMASE"/>
    <property type="match status" value="1"/>
</dbReference>
<keyword evidence="6 12" id="KW-0479">Metal-binding</keyword>
<feature type="zinc finger region" description="CHC2-type" evidence="12 14">
    <location>
        <begin position="37"/>
        <end position="61"/>
    </location>
</feature>
<dbReference type="GO" id="GO:0005737">
    <property type="term" value="C:cytoplasm"/>
    <property type="evidence" value="ECO:0007669"/>
    <property type="project" value="TreeGrafter"/>
</dbReference>
<dbReference type="InterPro" id="IPR050219">
    <property type="entry name" value="DnaG_primase"/>
</dbReference>
<keyword evidence="10 12" id="KW-0238">DNA-binding</keyword>
<evidence type="ECO:0000256" key="8">
    <source>
        <dbReference type="ARBA" id="ARBA00022833"/>
    </source>
</evidence>
<dbReference type="OrthoDB" id="9803773at2"/>
<dbReference type="SMART" id="SM00400">
    <property type="entry name" value="ZnF_CHCC"/>
    <property type="match status" value="1"/>
</dbReference>
<dbReference type="Pfam" id="PF13155">
    <property type="entry name" value="Toprim_2"/>
    <property type="match status" value="1"/>
</dbReference>
<evidence type="ECO:0000256" key="7">
    <source>
        <dbReference type="ARBA" id="ARBA00022771"/>
    </source>
</evidence>
<keyword evidence="1 12" id="KW-0240">DNA-directed RNA polymerase</keyword>
<evidence type="ECO:0000256" key="5">
    <source>
        <dbReference type="ARBA" id="ARBA00022705"/>
    </source>
</evidence>
<keyword evidence="11 12" id="KW-0804">Transcription</keyword>
<keyword evidence="8 12" id="KW-0862">Zinc</keyword>
<evidence type="ECO:0000313" key="17">
    <source>
        <dbReference type="EMBL" id="SEA34363.1"/>
    </source>
</evidence>
<dbReference type="InterPro" id="IPR006171">
    <property type="entry name" value="TOPRIM_dom"/>
</dbReference>
<accession>A0A1H4AE21</accession>
<dbReference type="FunFam" id="3.40.1360.10:FF:000002">
    <property type="entry name" value="DNA primase"/>
    <property type="match status" value="1"/>
</dbReference>
<reference evidence="17 18" key="1">
    <citation type="submission" date="2016-10" db="EMBL/GenBank/DDBJ databases">
        <authorList>
            <person name="de Groot N.N."/>
        </authorList>
    </citation>
    <scope>NUCLEOTIDE SEQUENCE [LARGE SCALE GENOMIC DNA]</scope>
    <source>
        <strain evidence="17 18">Vu-144</strain>
    </source>
</reference>
<dbReference type="Proteomes" id="UP000199041">
    <property type="component" value="Unassembled WGS sequence"/>
</dbReference>
<comment type="domain">
    <text evidence="12">Contains an N-terminal zinc-binding domain, a central core domain that contains the primase activity, and a C-terminal DnaB-binding domain.</text>
</comment>
<dbReference type="GO" id="GO:0003677">
    <property type="term" value="F:DNA binding"/>
    <property type="evidence" value="ECO:0007669"/>
    <property type="project" value="UniProtKB-KW"/>
</dbReference>
<comment type="subunit">
    <text evidence="12">Monomer. Interacts with DnaB.</text>
</comment>
<comment type="cofactor">
    <cofactor evidence="12 13 14">
        <name>Zn(2+)</name>
        <dbReference type="ChEBI" id="CHEBI:29105"/>
    </cofactor>
    <text evidence="12 13 14">Binds 1 zinc ion per monomer.</text>
</comment>
<evidence type="ECO:0000256" key="14">
    <source>
        <dbReference type="PIRSR" id="PIRSR002811-1"/>
    </source>
</evidence>
<protein>
    <recommendedName>
        <fullName evidence="12 13">DNA primase</fullName>
        <ecNumber evidence="12">2.7.7.101</ecNumber>
    </recommendedName>
</protein>
<dbReference type="STRING" id="551991.SAMN05192529_11474"/>
<evidence type="ECO:0000313" key="18">
    <source>
        <dbReference type="Proteomes" id="UP000199041"/>
    </source>
</evidence>
<evidence type="ECO:0000256" key="3">
    <source>
        <dbReference type="ARBA" id="ARBA00022679"/>
    </source>
</evidence>
<dbReference type="GO" id="GO:0008270">
    <property type="term" value="F:zinc ion binding"/>
    <property type="evidence" value="ECO:0007669"/>
    <property type="project" value="UniProtKB-UniRule"/>
</dbReference>
<evidence type="ECO:0000256" key="11">
    <source>
        <dbReference type="ARBA" id="ARBA00023163"/>
    </source>
</evidence>
<dbReference type="PANTHER" id="PTHR30313">
    <property type="entry name" value="DNA PRIMASE"/>
    <property type="match status" value="1"/>
</dbReference>
<keyword evidence="18" id="KW-1185">Reference proteome</keyword>
<gene>
    <name evidence="12" type="primary">dnaG</name>
    <name evidence="17" type="ORF">SAMN05192529_11474</name>
</gene>
<dbReference type="Gene3D" id="3.40.1360.10">
    <property type="match status" value="1"/>
</dbReference>
<dbReference type="InterPro" id="IPR013264">
    <property type="entry name" value="DNAG_N"/>
</dbReference>
<dbReference type="Gene3D" id="3.90.980.10">
    <property type="entry name" value="DNA primase, catalytic core, N-terminal domain"/>
    <property type="match status" value="1"/>
</dbReference>
<evidence type="ECO:0000256" key="9">
    <source>
        <dbReference type="ARBA" id="ARBA00022842"/>
    </source>
</evidence>
<keyword evidence="7 12" id="KW-0863">Zinc-finger</keyword>
<dbReference type="RefSeq" id="WP_091399011.1">
    <property type="nucleotide sequence ID" value="NZ_FNQY01000014.1"/>
</dbReference>
<dbReference type="EC" id="2.7.7.101" evidence="12"/>
<proteinExistence type="inferred from homology"/>
<keyword evidence="4 12" id="KW-0548">Nucleotidyltransferase</keyword>
<evidence type="ECO:0000259" key="16">
    <source>
        <dbReference type="PROSITE" id="PS50880"/>
    </source>
</evidence>
<sequence length="657" mass="75509">MIAPETIREVTDRIDIVDVVGEFVKLRRRGSNYLGLCPFHGEKTPSFNVSQSKGIFKCFGCGKSGNAITFVMEHEKYSYVEAIKWLARRYGIAVEETAMSDQAREQMQAAESLYIVNGFAQQFFHEQLVHSEEGEHIALSYLKERGFNRPIIEKFGLGYNPDQSDSLSKEAVKQQFSRDILLKSGLVRSYQDRLQDNYRGRIIFPIHNNSGKVIGFGARIIGKKDKAPKYINTPENEIYVKSRILYGSYFARHAIDKENECLLVEGYTDVLGLAQAGIENVVASGGTSLTIEQLRLIKKYTQNLTIIYDGDNAGIKAALRGLDMALEEGLNVRLVLIPDGEDPDSYVRSLGAEKFRNFIQDNKKDFILFQLEILLKDAGTDITKKNDAVNRIAESLSKISKAEDFTKQQEYIRQCSDVLKIDEHGLTTLVNKYRRDQLTKLEKKQNQDQRYQPDEPGLPPEYAEGQPEDIHQSAAAQELATLDTGNIQEKNLLRVLLDFGLRPWKEKWTIADYIFDEIQGFPFENELNEKLLEYYRKEYNEGREPDVASFQYIEDKSLQELVVSITLTPYEISRRWDEKIPGKKSDSIVNRDLSRQDAQNSVIYFKLRKIKQMLEITQKEIMDCTDFEEQLKQLSIQKHLKQEEKNLTDQLGTVIFR</sequence>
<keyword evidence="9" id="KW-0460">Magnesium</keyword>
<comment type="catalytic activity">
    <reaction evidence="12">
        <text>ssDNA + n NTP = ssDNA/pppN(pN)n-1 hybrid + (n-1) diphosphate.</text>
        <dbReference type="EC" id="2.7.7.101"/>
    </reaction>
</comment>
<dbReference type="GO" id="GO:1990077">
    <property type="term" value="C:primosome complex"/>
    <property type="evidence" value="ECO:0007669"/>
    <property type="project" value="UniProtKB-KW"/>
</dbReference>
<evidence type="ECO:0000256" key="4">
    <source>
        <dbReference type="ARBA" id="ARBA00022695"/>
    </source>
</evidence>
<comment type="similarity">
    <text evidence="12 13">Belongs to the DnaG primase family.</text>
</comment>
<evidence type="ECO:0000256" key="10">
    <source>
        <dbReference type="ARBA" id="ARBA00023125"/>
    </source>
</evidence>
<dbReference type="InterPro" id="IPR034151">
    <property type="entry name" value="TOPRIM_DnaG_bac"/>
</dbReference>
<dbReference type="PIRSF" id="PIRSF002811">
    <property type="entry name" value="DnaG"/>
    <property type="match status" value="1"/>
</dbReference>
<feature type="domain" description="Toprim" evidence="16">
    <location>
        <begin position="259"/>
        <end position="340"/>
    </location>
</feature>
<dbReference type="GO" id="GO:0006269">
    <property type="term" value="P:DNA replication, synthesis of primer"/>
    <property type="evidence" value="ECO:0007669"/>
    <property type="project" value="UniProtKB-UniRule"/>
</dbReference>
<dbReference type="FunFam" id="3.90.580.10:FF:000001">
    <property type="entry name" value="DNA primase"/>
    <property type="match status" value="1"/>
</dbReference>
<dbReference type="PROSITE" id="PS50880">
    <property type="entry name" value="TOPRIM"/>
    <property type="match status" value="1"/>
</dbReference>
<dbReference type="GO" id="GO:0000428">
    <property type="term" value="C:DNA-directed RNA polymerase complex"/>
    <property type="evidence" value="ECO:0007669"/>
    <property type="project" value="UniProtKB-KW"/>
</dbReference>
<dbReference type="NCBIfam" id="TIGR01391">
    <property type="entry name" value="dnaG"/>
    <property type="match status" value="1"/>
</dbReference>
<evidence type="ECO:0000256" key="2">
    <source>
        <dbReference type="ARBA" id="ARBA00022515"/>
    </source>
</evidence>
<dbReference type="SUPFAM" id="SSF57783">
    <property type="entry name" value="Zinc beta-ribbon"/>
    <property type="match status" value="1"/>
</dbReference>
<feature type="region of interest" description="Disordered" evidence="15">
    <location>
        <begin position="441"/>
        <end position="465"/>
    </location>
</feature>
<evidence type="ECO:0000256" key="12">
    <source>
        <dbReference type="HAMAP-Rule" id="MF_00974"/>
    </source>
</evidence>
<dbReference type="InterPro" id="IPR006295">
    <property type="entry name" value="DNA_primase_DnaG"/>
</dbReference>
<dbReference type="EMBL" id="FNQY01000014">
    <property type="protein sequence ID" value="SEA34363.1"/>
    <property type="molecule type" value="Genomic_DNA"/>
</dbReference>
<keyword evidence="3 12" id="KW-0808">Transferase</keyword>
<dbReference type="Pfam" id="PF08275">
    <property type="entry name" value="DNAG_N"/>
    <property type="match status" value="1"/>
</dbReference>